<organism evidence="1 2">
    <name type="scientific">Fontibacillus panacisegetis</name>
    <dbReference type="NCBI Taxonomy" id="670482"/>
    <lineage>
        <taxon>Bacteria</taxon>
        <taxon>Bacillati</taxon>
        <taxon>Bacillota</taxon>
        <taxon>Bacilli</taxon>
        <taxon>Bacillales</taxon>
        <taxon>Paenibacillaceae</taxon>
        <taxon>Fontibacillus</taxon>
    </lineage>
</organism>
<dbReference type="RefSeq" id="WP_091232913.1">
    <property type="nucleotide sequence ID" value="NZ_FNBG01000020.1"/>
</dbReference>
<proteinExistence type="predicted"/>
<keyword evidence="2" id="KW-1185">Reference proteome</keyword>
<name>A0A1G7PZK6_9BACL</name>
<evidence type="ECO:0000313" key="1">
    <source>
        <dbReference type="EMBL" id="SDF91695.1"/>
    </source>
</evidence>
<dbReference type="OrthoDB" id="2624539at2"/>
<protein>
    <submittedName>
        <fullName evidence="1">Uncharacterized protein</fullName>
    </submittedName>
</protein>
<evidence type="ECO:0000313" key="2">
    <source>
        <dbReference type="Proteomes" id="UP000198972"/>
    </source>
</evidence>
<reference evidence="1 2" key="1">
    <citation type="submission" date="2016-10" db="EMBL/GenBank/DDBJ databases">
        <authorList>
            <person name="de Groot N.N."/>
        </authorList>
    </citation>
    <scope>NUCLEOTIDE SEQUENCE [LARGE SCALE GENOMIC DNA]</scope>
    <source>
        <strain evidence="1 2">DSM 28129</strain>
    </source>
</reference>
<dbReference type="STRING" id="670482.SAMN04488542_12058"/>
<sequence length="346" mass="41410">MGRIILPCSEPIIKGYLFFAFPLSIIGYNEKTAPWILSNYIQMRFDKDYINSPVPYTFYAYEHHISPWLCDEEFSRNILNFFEFDIISWVKNCIEQKKYVYLYLDEYYMPGRTSFGKLNFAHENLIFGYNDDLESFDVLGFDDKGIFKPVQLTYDKFVDAYMGIEKMIYNEKFNNQNTTEESIYYFNTVKLFRFNNSGQYSFNYKLTKNTLRDYTNGTNTSELFSMVREPYSHFVFGIDCYSYIHDYYKSLLKKEVGFDVRYIHNVWEHKLLMTKRVEYMNNNKRIELSQDIVSQFKTVENRALILRNLMLKFRLNGNNKHIHSIMDGLSEIAEQEVFLINTVLQN</sequence>
<accession>A0A1G7PZK6</accession>
<dbReference type="Proteomes" id="UP000198972">
    <property type="component" value="Unassembled WGS sequence"/>
</dbReference>
<dbReference type="AlphaFoldDB" id="A0A1G7PZK6"/>
<gene>
    <name evidence="1" type="ORF">SAMN04488542_12058</name>
</gene>
<dbReference type="EMBL" id="FNBG01000020">
    <property type="protein sequence ID" value="SDF91695.1"/>
    <property type="molecule type" value="Genomic_DNA"/>
</dbReference>